<gene>
    <name evidence="2" type="ORF">CEX98_08145</name>
</gene>
<name>A0A2A5JSH1_PSEO7</name>
<evidence type="ECO:0000256" key="1">
    <source>
        <dbReference type="SAM" id="SignalP"/>
    </source>
</evidence>
<evidence type="ECO:0000313" key="2">
    <source>
        <dbReference type="EMBL" id="PCK32289.1"/>
    </source>
</evidence>
<evidence type="ECO:0008006" key="4">
    <source>
        <dbReference type="Google" id="ProtNLM"/>
    </source>
</evidence>
<proteinExistence type="predicted"/>
<keyword evidence="1" id="KW-0732">Signal</keyword>
<dbReference type="AlphaFoldDB" id="A0A2A5JSH1"/>
<dbReference type="InterPro" id="IPR022193">
    <property type="entry name" value="DUF3718"/>
</dbReference>
<dbReference type="Pfam" id="PF12514">
    <property type="entry name" value="DUF3718"/>
    <property type="match status" value="1"/>
</dbReference>
<keyword evidence="3" id="KW-1185">Reference proteome</keyword>
<dbReference type="Proteomes" id="UP000228621">
    <property type="component" value="Unassembled WGS sequence"/>
</dbReference>
<dbReference type="OrthoDB" id="6402293at2"/>
<dbReference type="EMBL" id="NKHF01000036">
    <property type="protein sequence ID" value="PCK32289.1"/>
    <property type="molecule type" value="Genomic_DNA"/>
</dbReference>
<feature type="signal peptide" evidence="1">
    <location>
        <begin position="1"/>
        <end position="20"/>
    </location>
</feature>
<sequence length="115" mass="12557">MKLFNLLCATSFLIAGSATAAEFVPTDDSAATKVCMSVVKDNKLHLHTTIKRSRLDKRVIEDKLHCNDMPVGKFAAAYGFSKAARFLGVDQEMETSIRDIAKVDDSEAIFVSGSK</sequence>
<reference evidence="3" key="1">
    <citation type="journal article" date="2019" name="Genome Announc.">
        <title>Draft Genome Sequence of Pseudoalteromonas piscicida Strain 36Y ROTHPW, an Hypersaline Seawater Isolate from the South Coast of Sonora, Mexico.</title>
        <authorList>
            <person name="Sanchez-Diaz R."/>
            <person name="Molina-Garza Z.J."/>
            <person name="Cruz-Suarez L.E."/>
            <person name="Selvin J."/>
            <person name="Kiran G.S."/>
            <person name="Ibarra-Gamez J.C."/>
            <person name="Gomez-Gil B."/>
            <person name="Galaviz-Silva L."/>
        </authorList>
    </citation>
    <scope>NUCLEOTIDE SEQUENCE [LARGE SCALE GENOMIC DNA]</scope>
    <source>
        <strain evidence="3">36Y_RITHPW</strain>
    </source>
</reference>
<evidence type="ECO:0000313" key="3">
    <source>
        <dbReference type="Proteomes" id="UP000228621"/>
    </source>
</evidence>
<comment type="caution">
    <text evidence="2">The sequence shown here is derived from an EMBL/GenBank/DDBJ whole genome shotgun (WGS) entry which is preliminary data.</text>
</comment>
<protein>
    <recommendedName>
        <fullName evidence="4">DUF3718 domain-containing protein</fullName>
    </recommendedName>
</protein>
<accession>A0A2A5JSH1</accession>
<feature type="chain" id="PRO_5013286364" description="DUF3718 domain-containing protein" evidence="1">
    <location>
        <begin position="21"/>
        <end position="115"/>
    </location>
</feature>
<dbReference type="RefSeq" id="WP_099641600.1">
    <property type="nucleotide sequence ID" value="NZ_JAQPZX010000023.1"/>
</dbReference>
<organism evidence="2 3">
    <name type="scientific">Pseudoalteromonas piscicida</name>
    <dbReference type="NCBI Taxonomy" id="43662"/>
    <lineage>
        <taxon>Bacteria</taxon>
        <taxon>Pseudomonadati</taxon>
        <taxon>Pseudomonadota</taxon>
        <taxon>Gammaproteobacteria</taxon>
        <taxon>Alteromonadales</taxon>
        <taxon>Pseudoalteromonadaceae</taxon>
        <taxon>Pseudoalteromonas</taxon>
    </lineage>
</organism>